<comment type="caution">
    <text evidence="1">The sequence shown here is derived from an EMBL/GenBank/DDBJ whole genome shotgun (WGS) entry which is preliminary data.</text>
</comment>
<dbReference type="AlphaFoldDB" id="A0AAV9RQS2"/>
<evidence type="ECO:0000313" key="2">
    <source>
        <dbReference type="Proteomes" id="UP001311232"/>
    </source>
</evidence>
<keyword evidence="2" id="KW-1185">Reference proteome</keyword>
<gene>
    <name evidence="1" type="ORF">CRENBAI_020067</name>
</gene>
<dbReference type="EMBL" id="JAHHUM010001493">
    <property type="protein sequence ID" value="KAK5611238.1"/>
    <property type="molecule type" value="Genomic_DNA"/>
</dbReference>
<proteinExistence type="predicted"/>
<reference evidence="1 2" key="1">
    <citation type="submission" date="2021-06" db="EMBL/GenBank/DDBJ databases">
        <authorList>
            <person name="Palmer J.M."/>
        </authorList>
    </citation>
    <scope>NUCLEOTIDE SEQUENCE [LARGE SCALE GENOMIC DNA]</scope>
    <source>
        <strain evidence="1 2">MEX-2019</strain>
        <tissue evidence="1">Muscle</tissue>
    </source>
</reference>
<protein>
    <submittedName>
        <fullName evidence="1">Uncharacterized protein</fullName>
    </submittedName>
</protein>
<evidence type="ECO:0000313" key="1">
    <source>
        <dbReference type="EMBL" id="KAK5611238.1"/>
    </source>
</evidence>
<dbReference type="Proteomes" id="UP001311232">
    <property type="component" value="Unassembled WGS sequence"/>
</dbReference>
<sequence length="139" mass="15793">MNGITMNHVFLLGSGGRVPRRAERWRGTEVGRMERFCADAAWPGQTGDYLPGGERVLTCRSAGVEREPVIGRRKVLPPLRERVWMSRKHGWSDPDTREWLDISSPERAEALEGRRDAQAVWKPRAATTQADVELYHVIT</sequence>
<name>A0AAV9RQS2_9TELE</name>
<accession>A0AAV9RQS2</accession>
<organism evidence="1 2">
    <name type="scientific">Crenichthys baileyi</name>
    <name type="common">White River springfish</name>
    <dbReference type="NCBI Taxonomy" id="28760"/>
    <lineage>
        <taxon>Eukaryota</taxon>
        <taxon>Metazoa</taxon>
        <taxon>Chordata</taxon>
        <taxon>Craniata</taxon>
        <taxon>Vertebrata</taxon>
        <taxon>Euteleostomi</taxon>
        <taxon>Actinopterygii</taxon>
        <taxon>Neopterygii</taxon>
        <taxon>Teleostei</taxon>
        <taxon>Neoteleostei</taxon>
        <taxon>Acanthomorphata</taxon>
        <taxon>Ovalentaria</taxon>
        <taxon>Atherinomorphae</taxon>
        <taxon>Cyprinodontiformes</taxon>
        <taxon>Goodeidae</taxon>
        <taxon>Crenichthys</taxon>
    </lineage>
</organism>